<dbReference type="SUPFAM" id="SSF52972">
    <property type="entry name" value="ITPase-like"/>
    <property type="match status" value="1"/>
</dbReference>
<evidence type="ECO:0000256" key="6">
    <source>
        <dbReference type="HAMAP-Rule" id="MF_00528"/>
    </source>
</evidence>
<dbReference type="CDD" id="cd00555">
    <property type="entry name" value="Maf"/>
    <property type="match status" value="1"/>
</dbReference>
<dbReference type="PANTHER" id="PTHR43213">
    <property type="entry name" value="BIFUNCTIONAL DTTP/UTP PYROPHOSPHATASE/METHYLTRANSFERASE PROTEIN-RELATED"/>
    <property type="match status" value="1"/>
</dbReference>
<comment type="catalytic activity">
    <reaction evidence="6">
        <text>dTTP + H2O = dTMP + diphosphate + H(+)</text>
        <dbReference type="Rhea" id="RHEA:28534"/>
        <dbReference type="ChEBI" id="CHEBI:15377"/>
        <dbReference type="ChEBI" id="CHEBI:15378"/>
        <dbReference type="ChEBI" id="CHEBI:33019"/>
        <dbReference type="ChEBI" id="CHEBI:37568"/>
        <dbReference type="ChEBI" id="CHEBI:63528"/>
        <dbReference type="EC" id="3.6.1.9"/>
    </reaction>
</comment>
<comment type="caution">
    <text evidence="6">Lacks conserved residue(s) required for the propagation of feature annotation.</text>
</comment>
<organism evidence="7 8">
    <name type="scientific">Caldanaerobacter subterraneus</name>
    <dbReference type="NCBI Taxonomy" id="911092"/>
    <lineage>
        <taxon>Bacteria</taxon>
        <taxon>Bacillati</taxon>
        <taxon>Bacillota</taxon>
        <taxon>Clostridia</taxon>
        <taxon>Thermoanaerobacterales</taxon>
        <taxon>Thermoanaerobacteraceae</taxon>
        <taxon>Caldanaerobacter</taxon>
    </lineage>
</organism>
<dbReference type="PANTHER" id="PTHR43213:SF5">
    <property type="entry name" value="BIFUNCTIONAL DTTP_UTP PYROPHOSPHATASE_METHYLTRANSFERASE PROTEIN-RELATED"/>
    <property type="match status" value="1"/>
</dbReference>
<evidence type="ECO:0000256" key="5">
    <source>
        <dbReference type="ARBA" id="ARBA00023080"/>
    </source>
</evidence>
<name>A0A357VLA3_9THEO</name>
<keyword evidence="5 6" id="KW-0546">Nucleotide metabolism</keyword>
<comment type="caution">
    <text evidence="7">The sequence shown here is derived from an EMBL/GenBank/DDBJ whole genome shotgun (WGS) entry which is preliminary data.</text>
</comment>
<evidence type="ECO:0000256" key="2">
    <source>
        <dbReference type="ARBA" id="ARBA00004496"/>
    </source>
</evidence>
<reference evidence="7 8" key="1">
    <citation type="journal article" date="2018" name="Nat. Biotechnol.">
        <title>A standardized bacterial taxonomy based on genome phylogeny substantially revises the tree of life.</title>
        <authorList>
            <person name="Parks D.H."/>
            <person name="Chuvochina M."/>
            <person name="Waite D.W."/>
            <person name="Rinke C."/>
            <person name="Skarshewski A."/>
            <person name="Chaumeil P.A."/>
            <person name="Hugenholtz P."/>
        </authorList>
    </citation>
    <scope>NUCLEOTIDE SEQUENCE [LARGE SCALE GENOMIC DNA]</scope>
    <source>
        <strain evidence="7">UBA12544</strain>
    </source>
</reference>
<evidence type="ECO:0000256" key="4">
    <source>
        <dbReference type="ARBA" id="ARBA00022801"/>
    </source>
</evidence>
<comment type="cofactor">
    <cofactor evidence="1 6">
        <name>a divalent metal cation</name>
        <dbReference type="ChEBI" id="CHEBI:60240"/>
    </cofactor>
</comment>
<dbReference type="Gene3D" id="3.90.950.10">
    <property type="match status" value="1"/>
</dbReference>
<dbReference type="GO" id="GO:0036218">
    <property type="term" value="F:dTTP diphosphatase activity"/>
    <property type="evidence" value="ECO:0007669"/>
    <property type="project" value="RHEA"/>
</dbReference>
<evidence type="ECO:0000313" key="8">
    <source>
        <dbReference type="Proteomes" id="UP000264445"/>
    </source>
</evidence>
<dbReference type="GO" id="GO:0005737">
    <property type="term" value="C:cytoplasm"/>
    <property type="evidence" value="ECO:0007669"/>
    <property type="project" value="UniProtKB-SubCell"/>
</dbReference>
<dbReference type="InterPro" id="IPR003697">
    <property type="entry name" value="Maf-like"/>
</dbReference>
<dbReference type="AlphaFoldDB" id="A0A357VLA3"/>
<accession>A0A357VLA3</accession>
<dbReference type="EMBL" id="DOLB01000082">
    <property type="protein sequence ID" value="HBT49153.1"/>
    <property type="molecule type" value="Genomic_DNA"/>
</dbReference>
<dbReference type="NCBIfam" id="TIGR00172">
    <property type="entry name" value="maf"/>
    <property type="match status" value="1"/>
</dbReference>
<proteinExistence type="inferred from homology"/>
<dbReference type="EC" id="3.6.1.9" evidence="6"/>
<keyword evidence="3 6" id="KW-0963">Cytoplasm</keyword>
<feature type="active site" description="Proton acceptor" evidence="6">
    <location>
        <position position="71"/>
    </location>
</feature>
<dbReference type="GO" id="GO:0036221">
    <property type="term" value="F:UTP diphosphatase activity"/>
    <property type="evidence" value="ECO:0007669"/>
    <property type="project" value="RHEA"/>
</dbReference>
<dbReference type="HAMAP" id="MF_00528">
    <property type="entry name" value="Maf"/>
    <property type="match status" value="1"/>
</dbReference>
<dbReference type="GO" id="GO:0009117">
    <property type="term" value="P:nucleotide metabolic process"/>
    <property type="evidence" value="ECO:0007669"/>
    <property type="project" value="UniProtKB-KW"/>
</dbReference>
<evidence type="ECO:0000256" key="1">
    <source>
        <dbReference type="ARBA" id="ARBA00001968"/>
    </source>
</evidence>
<evidence type="ECO:0000256" key="3">
    <source>
        <dbReference type="ARBA" id="ARBA00022490"/>
    </source>
</evidence>
<feature type="site" description="Important for substrate specificity" evidence="6">
    <location>
        <position position="156"/>
    </location>
</feature>
<sequence length="207" mass="23568">MGCMKIFLASKSPRRRELLENLNFPFQIVENDIEEVSSEKEPSKYVMDLAFKKALKAAENIKEEAIVIAADTIVVVDGEILGKPKDREEAFSMLKTLQGREHIVYTGIAVIKLPEMKHSVDYQETKVWIRRLEDEDISNYIDTGECWDKAGAYAIQGFGSLIVEKIEGDYFNVVGLPVAKLFGLLKREFGVKWVGRGFEYKDKRLAL</sequence>
<dbReference type="PIRSF" id="PIRSF006305">
    <property type="entry name" value="Maf"/>
    <property type="match status" value="1"/>
</dbReference>
<feature type="site" description="Important for substrate specificity" evidence="6">
    <location>
        <position position="72"/>
    </location>
</feature>
<comment type="subcellular location">
    <subcellularLocation>
        <location evidence="2 6">Cytoplasm</location>
    </subcellularLocation>
</comment>
<feature type="site" description="Important for substrate specificity" evidence="6">
    <location>
        <position position="14"/>
    </location>
</feature>
<evidence type="ECO:0000313" key="7">
    <source>
        <dbReference type="EMBL" id="HBT49153.1"/>
    </source>
</evidence>
<dbReference type="Pfam" id="PF02545">
    <property type="entry name" value="Maf"/>
    <property type="match status" value="1"/>
</dbReference>
<protein>
    <recommendedName>
        <fullName evidence="6">dTTP/UTP pyrophosphatase</fullName>
        <shortName evidence="6">dTTPase/UTPase</shortName>
        <ecNumber evidence="6">3.6.1.9</ecNumber>
    </recommendedName>
    <alternativeName>
        <fullName evidence="6">Nucleoside triphosphate pyrophosphatase</fullName>
    </alternativeName>
    <alternativeName>
        <fullName evidence="6">Nucleotide pyrophosphatase</fullName>
        <shortName evidence="6">Nucleotide PPase</shortName>
    </alternativeName>
</protein>
<gene>
    <name evidence="7" type="ORF">DEA61_04810</name>
</gene>
<comment type="similarity">
    <text evidence="6">Belongs to the Maf family. YhdE subfamily.</text>
</comment>
<dbReference type="Proteomes" id="UP000264445">
    <property type="component" value="Unassembled WGS sequence"/>
</dbReference>
<comment type="function">
    <text evidence="6">Nucleoside triphosphate pyrophosphatase that hydrolyzes dTTP and UTP. May have a dual role in cell division arrest and in preventing the incorporation of modified nucleotides into cellular nucleic acids.</text>
</comment>
<dbReference type="FunFam" id="3.90.950.10:FF:000005">
    <property type="entry name" value="7-methyl-GTP pyrophosphatase"/>
    <property type="match status" value="1"/>
</dbReference>
<comment type="catalytic activity">
    <reaction evidence="6">
        <text>UTP + H2O = UMP + diphosphate + H(+)</text>
        <dbReference type="Rhea" id="RHEA:29395"/>
        <dbReference type="ChEBI" id="CHEBI:15377"/>
        <dbReference type="ChEBI" id="CHEBI:15378"/>
        <dbReference type="ChEBI" id="CHEBI:33019"/>
        <dbReference type="ChEBI" id="CHEBI:46398"/>
        <dbReference type="ChEBI" id="CHEBI:57865"/>
        <dbReference type="EC" id="3.6.1.9"/>
    </reaction>
</comment>
<keyword evidence="4 6" id="KW-0378">Hydrolase</keyword>
<dbReference type="InterPro" id="IPR029001">
    <property type="entry name" value="ITPase-like_fam"/>
</dbReference>